<dbReference type="InterPro" id="IPR026044">
    <property type="entry name" value="MltA"/>
</dbReference>
<dbReference type="STRING" id="1560234.SP90_13430"/>
<dbReference type="GO" id="GO:0071555">
    <property type="term" value="P:cell wall organization"/>
    <property type="evidence" value="ECO:0007669"/>
    <property type="project" value="UniProtKB-KW"/>
</dbReference>
<feature type="domain" description="Lytic transglycosylase MltA" evidence="6">
    <location>
        <begin position="153"/>
        <end position="311"/>
    </location>
</feature>
<evidence type="ECO:0000256" key="1">
    <source>
        <dbReference type="ARBA" id="ARBA00001420"/>
    </source>
</evidence>
<dbReference type="PIRSF" id="PIRSF019422">
    <property type="entry name" value="MltA"/>
    <property type="match status" value="1"/>
</dbReference>
<sequence>MTVRHIARILATLLAFTTLFFVGCSQPPKPVVQENIPSPVEEQPEGERFIQLSDSEARTVSQSLAISKQGMRSWMNFAPALDRSIAYVAKKPQQKLALDQYGLQVSWKTMAVSLQRMRALLPKLDAHPELLAENFTFFRLDSDPQFTGYYEPALKASLEKKAGYAYPLYSKPADLFMLNLEDIHPRWKGQRAYYRIENGRAVPYYDRKAIDMKGVLHAQQLEIAWAKDPLDIFFLQIQGSGRLILPDGSTKHILYAGKNGRQYVSLGRVMCRKGLLPKDGISMQAIRKYFTENPEDTYKLLATNPSYVFFRLSDSGPYGSMGQPLTPRVSLATDPSYLPLGSMLLFDVPMPEKSAAGTFQYGENLAGFGLAQDTGGAIKEHHLDFFSGYGEEATWIAGHMNTNGAVWLLLPK</sequence>
<evidence type="ECO:0000256" key="3">
    <source>
        <dbReference type="ARBA" id="ARBA00023239"/>
    </source>
</evidence>
<dbReference type="InterPro" id="IPR036908">
    <property type="entry name" value="RlpA-like_sf"/>
</dbReference>
<dbReference type="PANTHER" id="PTHR30124:SF0">
    <property type="entry name" value="MEMBRANE-BOUND LYTIC MUREIN TRANSGLYCOSYLASE A"/>
    <property type="match status" value="1"/>
</dbReference>
<evidence type="ECO:0000313" key="8">
    <source>
        <dbReference type="Proteomes" id="UP000091979"/>
    </source>
</evidence>
<evidence type="ECO:0000256" key="4">
    <source>
        <dbReference type="ARBA" id="ARBA00023316"/>
    </source>
</evidence>
<evidence type="ECO:0000313" key="7">
    <source>
        <dbReference type="EMBL" id="OBQ46291.1"/>
    </source>
</evidence>
<keyword evidence="3" id="KW-0456">Lyase</keyword>
<dbReference type="GO" id="GO:0008933">
    <property type="term" value="F:peptidoglycan lytic transglycosylase activity"/>
    <property type="evidence" value="ECO:0007669"/>
    <property type="project" value="TreeGrafter"/>
</dbReference>
<reference evidence="7 8" key="1">
    <citation type="submission" date="2015-01" db="EMBL/GenBank/DDBJ databases">
        <title>Desulfovibrio sp. JC271 draft genome sequence.</title>
        <authorList>
            <person name="Shivani Y."/>
            <person name="Subhash Y."/>
            <person name="Sasikala C."/>
            <person name="Ramana C.V."/>
        </authorList>
    </citation>
    <scope>NUCLEOTIDE SEQUENCE [LARGE SCALE GENOMIC DNA]</scope>
    <source>
        <strain evidence="7 8">JC271</strain>
    </source>
</reference>
<dbReference type="Gene3D" id="2.40.40.10">
    <property type="entry name" value="RlpA-like domain"/>
    <property type="match status" value="1"/>
</dbReference>
<dbReference type="CDD" id="cd14485">
    <property type="entry name" value="mltA_like_LT_A"/>
    <property type="match status" value="1"/>
</dbReference>
<accession>A0A1B7XA87</accession>
<evidence type="ECO:0000256" key="2">
    <source>
        <dbReference type="ARBA" id="ARBA00012587"/>
    </source>
</evidence>
<protein>
    <recommendedName>
        <fullName evidence="2">peptidoglycan lytic exotransglycosylase</fullName>
        <ecNumber evidence="2">4.2.2.n1</ecNumber>
    </recommendedName>
    <alternativeName>
        <fullName evidence="5">Murein hydrolase A</fullName>
    </alternativeName>
</protein>
<dbReference type="Proteomes" id="UP000091979">
    <property type="component" value="Unassembled WGS sequence"/>
</dbReference>
<dbReference type="RefSeq" id="WP_082936457.1">
    <property type="nucleotide sequence ID" value="NZ_JXMS01000027.1"/>
</dbReference>
<comment type="catalytic activity">
    <reaction evidence="1">
        <text>Exolytic cleavage of the (1-&gt;4)-beta-glycosidic linkage between N-acetylmuramic acid (MurNAc) and N-acetylglucosamine (GlcNAc) residues in peptidoglycan, from either the reducing or the non-reducing ends of the peptidoglycan chains, with concomitant formation of a 1,6-anhydrobond in the MurNAc residue.</text>
        <dbReference type="EC" id="4.2.2.n1"/>
    </reaction>
</comment>
<dbReference type="EC" id="4.2.2.n1" evidence="2"/>
<name>A0A1B7XA87_9BACT</name>
<dbReference type="InterPro" id="IPR005300">
    <property type="entry name" value="MltA_B"/>
</dbReference>
<dbReference type="GO" id="GO:0004553">
    <property type="term" value="F:hydrolase activity, hydrolyzing O-glycosyl compounds"/>
    <property type="evidence" value="ECO:0007669"/>
    <property type="project" value="InterPro"/>
</dbReference>
<proteinExistence type="predicted"/>
<dbReference type="PROSITE" id="PS51257">
    <property type="entry name" value="PROKAR_LIPOPROTEIN"/>
    <property type="match status" value="1"/>
</dbReference>
<dbReference type="Pfam" id="PF03562">
    <property type="entry name" value="MltA"/>
    <property type="match status" value="1"/>
</dbReference>
<keyword evidence="4" id="KW-0961">Cell wall biogenesis/degradation</keyword>
<dbReference type="Gene3D" id="2.40.240.50">
    <property type="entry name" value="Barwin-like endoglucanases"/>
    <property type="match status" value="1"/>
</dbReference>
<dbReference type="GO" id="GO:0019867">
    <property type="term" value="C:outer membrane"/>
    <property type="evidence" value="ECO:0007669"/>
    <property type="project" value="InterPro"/>
</dbReference>
<dbReference type="EMBL" id="JXMS01000027">
    <property type="protein sequence ID" value="OBQ46291.1"/>
    <property type="molecule type" value="Genomic_DNA"/>
</dbReference>
<dbReference type="PANTHER" id="PTHR30124">
    <property type="entry name" value="MEMBRANE-BOUND LYTIC MUREIN TRANSGLYCOSYLASE A"/>
    <property type="match status" value="1"/>
</dbReference>
<dbReference type="SUPFAM" id="SSF50685">
    <property type="entry name" value="Barwin-like endoglucanases"/>
    <property type="match status" value="1"/>
</dbReference>
<keyword evidence="8" id="KW-1185">Reference proteome</keyword>
<dbReference type="Pfam" id="PF06725">
    <property type="entry name" value="3D"/>
    <property type="match status" value="1"/>
</dbReference>
<dbReference type="OrthoDB" id="9783686at2"/>
<dbReference type="InterPro" id="IPR010611">
    <property type="entry name" value="3D_dom"/>
</dbReference>
<gene>
    <name evidence="7" type="ORF">SP90_13430</name>
</gene>
<dbReference type="SMART" id="SM00925">
    <property type="entry name" value="MltA"/>
    <property type="match status" value="1"/>
</dbReference>
<dbReference type="PATRIC" id="fig|1560234.3.peg.1802"/>
<comment type="caution">
    <text evidence="7">The sequence shown here is derived from an EMBL/GenBank/DDBJ whole genome shotgun (WGS) entry which is preliminary data.</text>
</comment>
<evidence type="ECO:0000256" key="5">
    <source>
        <dbReference type="ARBA" id="ARBA00030918"/>
    </source>
</evidence>
<dbReference type="CDD" id="cd14668">
    <property type="entry name" value="mlta_B"/>
    <property type="match status" value="1"/>
</dbReference>
<dbReference type="GO" id="GO:0009254">
    <property type="term" value="P:peptidoglycan turnover"/>
    <property type="evidence" value="ECO:0007669"/>
    <property type="project" value="InterPro"/>
</dbReference>
<organism evidence="7 8">
    <name type="scientific">Halodesulfovibrio spirochaetisodalis</name>
    <dbReference type="NCBI Taxonomy" id="1560234"/>
    <lineage>
        <taxon>Bacteria</taxon>
        <taxon>Pseudomonadati</taxon>
        <taxon>Thermodesulfobacteriota</taxon>
        <taxon>Desulfovibrionia</taxon>
        <taxon>Desulfovibrionales</taxon>
        <taxon>Desulfovibrionaceae</taxon>
        <taxon>Halodesulfovibrio</taxon>
    </lineage>
</organism>
<dbReference type="AlphaFoldDB" id="A0A1B7XA87"/>
<evidence type="ECO:0000259" key="6">
    <source>
        <dbReference type="SMART" id="SM00925"/>
    </source>
</evidence>
<dbReference type="GO" id="GO:0009253">
    <property type="term" value="P:peptidoglycan catabolic process"/>
    <property type="evidence" value="ECO:0007669"/>
    <property type="project" value="TreeGrafter"/>
</dbReference>